<dbReference type="GO" id="GO:0003959">
    <property type="term" value="F:NADPH dehydrogenase activity"/>
    <property type="evidence" value="ECO:0007669"/>
    <property type="project" value="InterPro"/>
</dbReference>
<dbReference type="GO" id="GO:0010181">
    <property type="term" value="F:FMN binding"/>
    <property type="evidence" value="ECO:0007669"/>
    <property type="project" value="InterPro"/>
</dbReference>
<keyword evidence="5" id="KW-0560">Oxidoreductase</keyword>
<dbReference type="SUPFAM" id="SSF51395">
    <property type="entry name" value="FMN-linked oxidoreductases"/>
    <property type="match status" value="1"/>
</dbReference>
<keyword evidence="3" id="KW-0288">FMN</keyword>
<evidence type="ECO:0000313" key="7">
    <source>
        <dbReference type="EMBL" id="OMJ22411.1"/>
    </source>
</evidence>
<keyword evidence="4" id="KW-0521">NADP</keyword>
<name>A0A1R1Y613_9FUNG</name>
<comment type="cofactor">
    <cofactor evidence="1">
        <name>FMN</name>
        <dbReference type="ChEBI" id="CHEBI:58210"/>
    </cofactor>
</comment>
<evidence type="ECO:0000256" key="5">
    <source>
        <dbReference type="ARBA" id="ARBA00023002"/>
    </source>
</evidence>
<protein>
    <submittedName>
        <fullName evidence="7">Putative NADPH dehydrogenase</fullName>
    </submittedName>
</protein>
<evidence type="ECO:0000313" key="8">
    <source>
        <dbReference type="Proteomes" id="UP000187283"/>
    </source>
</evidence>
<proteinExistence type="predicted"/>
<keyword evidence="2" id="KW-0285">Flavoprotein</keyword>
<gene>
    <name evidence="7" type="ORF">AYI70_g2884</name>
</gene>
<dbReference type="PANTHER" id="PTHR43303">
    <property type="entry name" value="NADPH DEHYDROGENASE C23G7.10C-RELATED"/>
    <property type="match status" value="1"/>
</dbReference>
<dbReference type="OrthoDB" id="72788at2759"/>
<dbReference type="Gene3D" id="3.20.20.70">
    <property type="entry name" value="Aldolase class I"/>
    <property type="match status" value="1"/>
</dbReference>
<dbReference type="PANTHER" id="PTHR43303:SF4">
    <property type="entry name" value="NADPH DEHYDROGENASE C23G7.10C-RELATED"/>
    <property type="match status" value="1"/>
</dbReference>
<evidence type="ECO:0000256" key="4">
    <source>
        <dbReference type="ARBA" id="ARBA00022857"/>
    </source>
</evidence>
<evidence type="ECO:0000259" key="6">
    <source>
        <dbReference type="Pfam" id="PF00724"/>
    </source>
</evidence>
<reference evidence="7 8" key="1">
    <citation type="submission" date="2017-01" db="EMBL/GenBank/DDBJ databases">
        <authorList>
            <person name="Mah S.A."/>
            <person name="Swanson W.J."/>
            <person name="Moy G.W."/>
            <person name="Vacquier V.D."/>
        </authorList>
    </citation>
    <scope>NUCLEOTIDE SEQUENCE [LARGE SCALE GENOMIC DNA]</scope>
    <source>
        <strain evidence="7 8">GSMNP</strain>
    </source>
</reference>
<dbReference type="STRING" id="133412.A0A1R1Y613"/>
<accession>A0A1R1Y613</accession>
<dbReference type="EMBL" id="LSSN01000771">
    <property type="protein sequence ID" value="OMJ22411.1"/>
    <property type="molecule type" value="Genomic_DNA"/>
</dbReference>
<evidence type="ECO:0000256" key="1">
    <source>
        <dbReference type="ARBA" id="ARBA00001917"/>
    </source>
</evidence>
<evidence type="ECO:0000256" key="3">
    <source>
        <dbReference type="ARBA" id="ARBA00022643"/>
    </source>
</evidence>
<feature type="domain" description="NADH:flavin oxidoreductase/NADH oxidase N-terminal" evidence="6">
    <location>
        <begin position="47"/>
        <end position="385"/>
    </location>
</feature>
<sequence>MNVVRKLETGFKQDPRDFLQTQSVKPGSAIGLINPGASKDKKIPTTFTPFTQRGLSTNNRLVVSPMCTYSCQDGFLNDFHVAHYGGFAMHSPGAIVVEATGVVPEGRISIFCNGIYKDEHIEPHKRVVNVVKAQGVPIGIQLAHAGRKASGLPPWISTTAIAGEEIGGWPTNVYGPSALPFDETQIVPHELTISQIEDLIEQFKAAAIRADKAGYDFVEIHAAHGYLLSTFLSQNSNKRTDKYGGSIENRTHIIVQIFEAVRSVLPEHKPIWVRLSCNEWVDAGFTPDDAVTVSRILKDCGVDLIDCSSGGISSHQKIVAKPLYQVPYAEAIKQQVGIPTAAVGIISTAAEFEDILNSNKADLILMARPFLRDASIVKRIAIELNVDLEYTHQYTRGKRNKL</sequence>
<organism evidence="7 8">
    <name type="scientific">Smittium culicis</name>
    <dbReference type="NCBI Taxonomy" id="133412"/>
    <lineage>
        <taxon>Eukaryota</taxon>
        <taxon>Fungi</taxon>
        <taxon>Fungi incertae sedis</taxon>
        <taxon>Zoopagomycota</taxon>
        <taxon>Kickxellomycotina</taxon>
        <taxon>Harpellomycetes</taxon>
        <taxon>Harpellales</taxon>
        <taxon>Legeriomycetaceae</taxon>
        <taxon>Smittium</taxon>
    </lineage>
</organism>
<dbReference type="GO" id="GO:0050661">
    <property type="term" value="F:NADP binding"/>
    <property type="evidence" value="ECO:0007669"/>
    <property type="project" value="InterPro"/>
</dbReference>
<evidence type="ECO:0000256" key="2">
    <source>
        <dbReference type="ARBA" id="ARBA00022630"/>
    </source>
</evidence>
<dbReference type="AlphaFoldDB" id="A0A1R1Y613"/>
<dbReference type="InterPro" id="IPR044152">
    <property type="entry name" value="YqjM-like"/>
</dbReference>
<dbReference type="InterPro" id="IPR013785">
    <property type="entry name" value="Aldolase_TIM"/>
</dbReference>
<dbReference type="CDD" id="cd02932">
    <property type="entry name" value="OYE_YqiM_FMN"/>
    <property type="match status" value="1"/>
</dbReference>
<dbReference type="InterPro" id="IPR001155">
    <property type="entry name" value="OxRdtase_FMN_N"/>
</dbReference>
<dbReference type="Pfam" id="PF00724">
    <property type="entry name" value="Oxidored_FMN"/>
    <property type="match status" value="1"/>
</dbReference>
<comment type="caution">
    <text evidence="7">The sequence shown here is derived from an EMBL/GenBank/DDBJ whole genome shotgun (WGS) entry which is preliminary data.</text>
</comment>
<dbReference type="Proteomes" id="UP000187283">
    <property type="component" value="Unassembled WGS sequence"/>
</dbReference>
<keyword evidence="8" id="KW-1185">Reference proteome</keyword>